<protein>
    <submittedName>
        <fullName evidence="1">CLUMA_CG005507, isoform A</fullName>
    </submittedName>
</protein>
<dbReference type="InterPro" id="IPR038606">
    <property type="entry name" value="To_sf"/>
</dbReference>
<dbReference type="Proteomes" id="UP000183832">
    <property type="component" value="Unassembled WGS sequence"/>
</dbReference>
<evidence type="ECO:0000313" key="1">
    <source>
        <dbReference type="EMBL" id="CRK91887.1"/>
    </source>
</evidence>
<keyword evidence="2" id="KW-1185">Reference proteome</keyword>
<dbReference type="AlphaFoldDB" id="A0A1J1HUY7"/>
<dbReference type="EMBL" id="CVRI01000021">
    <property type="protein sequence ID" value="CRK91887.1"/>
    <property type="molecule type" value="Genomic_DNA"/>
</dbReference>
<feature type="non-terminal residue" evidence="1">
    <location>
        <position position="1"/>
    </location>
</feature>
<dbReference type="PANTHER" id="PTHR11008:SF9">
    <property type="entry name" value="PROTEIN TAKEOUT-LIKE PROTEIN"/>
    <property type="match status" value="1"/>
</dbReference>
<reference evidence="1 2" key="1">
    <citation type="submission" date="2015-04" db="EMBL/GenBank/DDBJ databases">
        <authorList>
            <person name="Syromyatnikov M.Y."/>
            <person name="Popov V.N."/>
        </authorList>
    </citation>
    <scope>NUCLEOTIDE SEQUENCE [LARGE SCALE GENOMIC DNA]</scope>
</reference>
<dbReference type="PANTHER" id="PTHR11008">
    <property type="entry name" value="PROTEIN TAKEOUT-LIKE PROTEIN"/>
    <property type="match status" value="1"/>
</dbReference>
<proteinExistence type="predicted"/>
<gene>
    <name evidence="1" type="primary">putative GJ18152</name>
    <name evidence="1" type="ORF">CLUMA_CG005507</name>
</gene>
<accession>A0A1J1HUY7</accession>
<dbReference type="OrthoDB" id="6380971at2759"/>
<name>A0A1J1HUY7_9DIPT</name>
<organism evidence="1 2">
    <name type="scientific">Clunio marinus</name>
    <dbReference type="NCBI Taxonomy" id="568069"/>
    <lineage>
        <taxon>Eukaryota</taxon>
        <taxon>Metazoa</taxon>
        <taxon>Ecdysozoa</taxon>
        <taxon>Arthropoda</taxon>
        <taxon>Hexapoda</taxon>
        <taxon>Insecta</taxon>
        <taxon>Pterygota</taxon>
        <taxon>Neoptera</taxon>
        <taxon>Endopterygota</taxon>
        <taxon>Diptera</taxon>
        <taxon>Nematocera</taxon>
        <taxon>Chironomoidea</taxon>
        <taxon>Chironomidae</taxon>
        <taxon>Clunio</taxon>
    </lineage>
</organism>
<dbReference type="Pfam" id="PF06585">
    <property type="entry name" value="JHBP"/>
    <property type="match status" value="1"/>
</dbReference>
<sequence length="297" mass="32947">NSVLVLLFVRLSTFSCELFLINTTIVDIHITMMKIIEVFLLSGIIWVASAELLMANPRNDPPTTINQHFMNFIHNERVNFPCGWPDSQMAPIEPYRIDELSFVIDSASEFTGVDFRMTNADMTGQHNMCFNDFDLQVTGLILRFSLTMPRLNIVGRHRTFANMVNGGVTIPISGEGSVVMGMNNVRVTSVGQMRTMPNGNLNLDQLVSTTLVSTVDTSLTGFGALDGAVSRMISAAAPQLVNERQAEINEALRTTLIPGINRFLNQHTLVSLVNLMADRTQNPPPRRCFVVNPRTCS</sequence>
<dbReference type="Gene3D" id="3.15.10.30">
    <property type="entry name" value="Haemolymph juvenile hormone binding protein"/>
    <property type="match status" value="1"/>
</dbReference>
<dbReference type="InterPro" id="IPR010562">
    <property type="entry name" value="Haemolymph_juvenile_hormone-bd"/>
</dbReference>
<evidence type="ECO:0000313" key="2">
    <source>
        <dbReference type="Proteomes" id="UP000183832"/>
    </source>
</evidence>
<dbReference type="SMART" id="SM00700">
    <property type="entry name" value="JHBP"/>
    <property type="match status" value="1"/>
</dbReference>